<dbReference type="Gene3D" id="1.20.1250.20">
    <property type="entry name" value="MFS general substrate transporter like domains"/>
    <property type="match status" value="1"/>
</dbReference>
<name>Q6BLV0_DEBHA</name>
<dbReference type="PANTHER" id="PTHR21576:SF166">
    <property type="entry name" value="ADR278WP"/>
    <property type="match status" value="1"/>
</dbReference>
<dbReference type="KEGG" id="dha:DEHA2F10516g"/>
<dbReference type="InParanoid" id="Q6BLV0"/>
<dbReference type="GO" id="GO:0022857">
    <property type="term" value="F:transmembrane transporter activity"/>
    <property type="evidence" value="ECO:0007669"/>
    <property type="project" value="InterPro"/>
</dbReference>
<feature type="transmembrane region" description="Helical" evidence="5">
    <location>
        <begin position="344"/>
        <end position="365"/>
    </location>
</feature>
<comment type="subcellular location">
    <subcellularLocation>
        <location evidence="1">Membrane</location>
        <topology evidence="1">Multi-pass membrane protein</topology>
    </subcellularLocation>
</comment>
<dbReference type="GeneID" id="2904335"/>
<feature type="transmembrane region" description="Helical" evidence="5">
    <location>
        <begin position="259"/>
        <end position="285"/>
    </location>
</feature>
<dbReference type="InterPro" id="IPR036259">
    <property type="entry name" value="MFS_trans_sf"/>
</dbReference>
<dbReference type="RefSeq" id="XP_460821.2">
    <property type="nucleotide sequence ID" value="XM_460821.1"/>
</dbReference>
<sequence>MYIIHRGIKKVNEFLPVTNHWLILFASIPVALSTGTIFVYSVYSTELAQRCQLDASQTGSLNISATIGTAFGGLLGGLITDTYGTQLPILVSCVSISLGYKWLYDSYRSGPNSNMVLLLFSMFLVGVGSVSGYFSAIKAVTLNFPNYKSSAQSVTIASFAISSLLFSFISSRVLKGDIGAFLYFMHVACGLLIMLGFLFIRVDGHFDDKKQYHEGQVECDEMTGLLISNQSECEDNSDYLEDNKDLKSMSLKKSLVHPIFWYHYFILSLIQGFGQMYIYSIGFILKAIHYYYDNEVSQKSGTSSLQSHQALHVSLIAISSFIGRLSSGPQSDFLVRKLHCQRHWILILGLSLMFAGHSINCIDLTYLCSDLRRANKILSLASCIIGYAYGFSFTCYPAIISDLFNMRNYSFLWGTMYTSTTFGLALMTTIFGYYYDLNSTEWDHHVEKYVCDKGSGCYKSTFQITSGLCVFTAILVLGYIYTKRSNKPPITL</sequence>
<feature type="transmembrane region" description="Helical" evidence="5">
    <location>
        <begin position="377"/>
        <end position="399"/>
    </location>
</feature>
<dbReference type="PANTHER" id="PTHR21576">
    <property type="entry name" value="UNCHARACTERIZED NODULIN-LIKE PROTEIN"/>
    <property type="match status" value="1"/>
</dbReference>
<dbReference type="eggNOG" id="ENOG502RWDV">
    <property type="taxonomic scope" value="Eukaryota"/>
</dbReference>
<dbReference type="OMA" id="TNHWLIL"/>
<evidence type="ECO:0000313" key="6">
    <source>
        <dbReference type="EMBL" id="CAG89164.2"/>
    </source>
</evidence>
<feature type="transmembrane region" description="Helical" evidence="5">
    <location>
        <begin position="180"/>
        <end position="200"/>
    </location>
</feature>
<keyword evidence="2 5" id="KW-0812">Transmembrane</keyword>
<keyword evidence="3 5" id="KW-1133">Transmembrane helix</keyword>
<gene>
    <name evidence="6" type="ordered locus">DEHA2F10516g</name>
</gene>
<feature type="transmembrane region" description="Helical" evidence="5">
    <location>
        <begin position="411"/>
        <end position="435"/>
    </location>
</feature>
<organism evidence="6 7">
    <name type="scientific">Debaryomyces hansenii (strain ATCC 36239 / CBS 767 / BCRC 21394 / JCM 1990 / NBRC 0083 / IGC 2968)</name>
    <name type="common">Yeast</name>
    <name type="synonym">Torulaspora hansenii</name>
    <dbReference type="NCBI Taxonomy" id="284592"/>
    <lineage>
        <taxon>Eukaryota</taxon>
        <taxon>Fungi</taxon>
        <taxon>Dikarya</taxon>
        <taxon>Ascomycota</taxon>
        <taxon>Saccharomycotina</taxon>
        <taxon>Pichiomycetes</taxon>
        <taxon>Debaryomycetaceae</taxon>
        <taxon>Debaryomyces</taxon>
    </lineage>
</organism>
<evidence type="ECO:0000256" key="2">
    <source>
        <dbReference type="ARBA" id="ARBA00022692"/>
    </source>
</evidence>
<keyword evidence="7" id="KW-1185">Reference proteome</keyword>
<evidence type="ECO:0000256" key="1">
    <source>
        <dbReference type="ARBA" id="ARBA00004141"/>
    </source>
</evidence>
<accession>Q6BLV0</accession>
<dbReference type="VEuPathDB" id="FungiDB:DEHA2F10516g"/>
<reference evidence="6 7" key="1">
    <citation type="journal article" date="2004" name="Nature">
        <title>Genome evolution in yeasts.</title>
        <authorList>
            <consortium name="Genolevures"/>
            <person name="Dujon B."/>
            <person name="Sherman D."/>
            <person name="Fischer G."/>
            <person name="Durrens P."/>
            <person name="Casaregola S."/>
            <person name="Lafontaine I."/>
            <person name="de Montigny J."/>
            <person name="Marck C."/>
            <person name="Neuveglise C."/>
            <person name="Talla E."/>
            <person name="Goffard N."/>
            <person name="Frangeul L."/>
            <person name="Aigle M."/>
            <person name="Anthouard V."/>
            <person name="Babour A."/>
            <person name="Barbe V."/>
            <person name="Barnay S."/>
            <person name="Blanchin S."/>
            <person name="Beckerich J.M."/>
            <person name="Beyne E."/>
            <person name="Bleykasten C."/>
            <person name="Boisrame A."/>
            <person name="Boyer J."/>
            <person name="Cattolico L."/>
            <person name="Confanioleri F."/>
            <person name="de Daruvar A."/>
            <person name="Despons L."/>
            <person name="Fabre E."/>
            <person name="Fairhead C."/>
            <person name="Ferry-Dumazet H."/>
            <person name="Groppi A."/>
            <person name="Hantraye F."/>
            <person name="Hennequin C."/>
            <person name="Jauniaux N."/>
            <person name="Joyet P."/>
            <person name="Kachouri R."/>
            <person name="Kerrest A."/>
            <person name="Koszul R."/>
            <person name="Lemaire M."/>
            <person name="Lesur I."/>
            <person name="Ma L."/>
            <person name="Muller H."/>
            <person name="Nicaud J.M."/>
            <person name="Nikolski M."/>
            <person name="Oztas S."/>
            <person name="Ozier-Kalogeropoulos O."/>
            <person name="Pellenz S."/>
            <person name="Potier S."/>
            <person name="Richard G.F."/>
            <person name="Straub M.L."/>
            <person name="Suleau A."/>
            <person name="Swennene D."/>
            <person name="Tekaia F."/>
            <person name="Wesolowski-Louvel M."/>
            <person name="Westhof E."/>
            <person name="Wirth B."/>
            <person name="Zeniou-Meyer M."/>
            <person name="Zivanovic I."/>
            <person name="Bolotin-Fukuhara M."/>
            <person name="Thierry A."/>
            <person name="Bouchier C."/>
            <person name="Caudron B."/>
            <person name="Scarpelli C."/>
            <person name="Gaillardin C."/>
            <person name="Weissenbach J."/>
            <person name="Wincker P."/>
            <person name="Souciet J.L."/>
        </authorList>
    </citation>
    <scope>NUCLEOTIDE SEQUENCE [LARGE SCALE GENOMIC DNA]</scope>
    <source>
        <strain evidence="7">ATCC 36239 / CBS 767 / BCRC 21394 / JCM 1990 / NBRC 0083 / IGC 2968</strain>
    </source>
</reference>
<evidence type="ECO:0000256" key="5">
    <source>
        <dbReference type="SAM" id="Phobius"/>
    </source>
</evidence>
<evidence type="ECO:0000256" key="4">
    <source>
        <dbReference type="ARBA" id="ARBA00023136"/>
    </source>
</evidence>
<feature type="transmembrane region" description="Helical" evidence="5">
    <location>
        <begin position="21"/>
        <end position="43"/>
    </location>
</feature>
<dbReference type="EMBL" id="CR382138">
    <property type="protein sequence ID" value="CAG89164.2"/>
    <property type="molecule type" value="Genomic_DNA"/>
</dbReference>
<feature type="transmembrane region" description="Helical" evidence="5">
    <location>
        <begin position="115"/>
        <end position="134"/>
    </location>
</feature>
<dbReference type="Proteomes" id="UP000000599">
    <property type="component" value="Chromosome F"/>
</dbReference>
<dbReference type="Pfam" id="PF07690">
    <property type="entry name" value="MFS_1"/>
    <property type="match status" value="1"/>
</dbReference>
<keyword evidence="4 5" id="KW-0472">Membrane</keyword>
<feature type="transmembrane region" description="Helical" evidence="5">
    <location>
        <begin position="63"/>
        <end position="80"/>
    </location>
</feature>
<dbReference type="OrthoDB" id="410267at2759"/>
<evidence type="ECO:0000313" key="7">
    <source>
        <dbReference type="Proteomes" id="UP000000599"/>
    </source>
</evidence>
<feature type="transmembrane region" description="Helical" evidence="5">
    <location>
        <begin position="462"/>
        <end position="482"/>
    </location>
</feature>
<protein>
    <submittedName>
        <fullName evidence="6">DEHA2F10516p</fullName>
    </submittedName>
</protein>
<dbReference type="GO" id="GO:0000329">
    <property type="term" value="C:fungal-type vacuole membrane"/>
    <property type="evidence" value="ECO:0007669"/>
    <property type="project" value="TreeGrafter"/>
</dbReference>
<dbReference type="InterPro" id="IPR011701">
    <property type="entry name" value="MFS"/>
</dbReference>
<dbReference type="AlphaFoldDB" id="Q6BLV0"/>
<dbReference type="SUPFAM" id="SSF103473">
    <property type="entry name" value="MFS general substrate transporter"/>
    <property type="match status" value="1"/>
</dbReference>
<evidence type="ECO:0000256" key="3">
    <source>
        <dbReference type="ARBA" id="ARBA00022989"/>
    </source>
</evidence>
<proteinExistence type="predicted"/>
<feature type="transmembrane region" description="Helical" evidence="5">
    <location>
        <begin position="154"/>
        <end position="174"/>
    </location>
</feature>
<dbReference type="HOGENOM" id="CLU_012596_0_1_1"/>